<name>A0A2U1PY71_ARTAN</name>
<gene>
    <name evidence="1" type="ORF">CTI12_AA098660</name>
</gene>
<organism evidence="1 2">
    <name type="scientific">Artemisia annua</name>
    <name type="common">Sweet wormwood</name>
    <dbReference type="NCBI Taxonomy" id="35608"/>
    <lineage>
        <taxon>Eukaryota</taxon>
        <taxon>Viridiplantae</taxon>
        <taxon>Streptophyta</taxon>
        <taxon>Embryophyta</taxon>
        <taxon>Tracheophyta</taxon>
        <taxon>Spermatophyta</taxon>
        <taxon>Magnoliopsida</taxon>
        <taxon>eudicotyledons</taxon>
        <taxon>Gunneridae</taxon>
        <taxon>Pentapetalae</taxon>
        <taxon>asterids</taxon>
        <taxon>campanulids</taxon>
        <taxon>Asterales</taxon>
        <taxon>Asteraceae</taxon>
        <taxon>Asteroideae</taxon>
        <taxon>Anthemideae</taxon>
        <taxon>Artemisiinae</taxon>
        <taxon>Artemisia</taxon>
    </lineage>
</organism>
<dbReference type="EMBL" id="PKPP01000610">
    <property type="protein sequence ID" value="PWA90676.1"/>
    <property type="molecule type" value="Genomic_DNA"/>
</dbReference>
<proteinExistence type="predicted"/>
<comment type="caution">
    <text evidence="1">The sequence shown here is derived from an EMBL/GenBank/DDBJ whole genome shotgun (WGS) entry which is preliminary data.</text>
</comment>
<dbReference type="Proteomes" id="UP000245207">
    <property type="component" value="Unassembled WGS sequence"/>
</dbReference>
<sequence>MGVFRTKPFGYLQGDEKQLTDLNFEDFAKEATREISNESDGSIDAYCSSDEEEIDNVDFFNGVDNVVIQNKTTKDPFLNKLCSIGGHFSGFINELIPVNIDEDSHLDDPDASSLAPCHKV</sequence>
<accession>A0A2U1PY71</accession>
<protein>
    <submittedName>
        <fullName evidence="1">Uncharacterized protein</fullName>
    </submittedName>
</protein>
<dbReference type="AlphaFoldDB" id="A0A2U1PY71"/>
<evidence type="ECO:0000313" key="2">
    <source>
        <dbReference type="Proteomes" id="UP000245207"/>
    </source>
</evidence>
<keyword evidence="2" id="KW-1185">Reference proteome</keyword>
<evidence type="ECO:0000313" key="1">
    <source>
        <dbReference type="EMBL" id="PWA90676.1"/>
    </source>
</evidence>
<reference evidence="1 2" key="1">
    <citation type="journal article" date="2018" name="Mol. Plant">
        <title>The genome of Artemisia annua provides insight into the evolution of Asteraceae family and artemisinin biosynthesis.</title>
        <authorList>
            <person name="Shen Q."/>
            <person name="Zhang L."/>
            <person name="Liao Z."/>
            <person name="Wang S."/>
            <person name="Yan T."/>
            <person name="Shi P."/>
            <person name="Liu M."/>
            <person name="Fu X."/>
            <person name="Pan Q."/>
            <person name="Wang Y."/>
            <person name="Lv Z."/>
            <person name="Lu X."/>
            <person name="Zhang F."/>
            <person name="Jiang W."/>
            <person name="Ma Y."/>
            <person name="Chen M."/>
            <person name="Hao X."/>
            <person name="Li L."/>
            <person name="Tang Y."/>
            <person name="Lv G."/>
            <person name="Zhou Y."/>
            <person name="Sun X."/>
            <person name="Brodelius P.E."/>
            <person name="Rose J.K.C."/>
            <person name="Tang K."/>
        </authorList>
    </citation>
    <scope>NUCLEOTIDE SEQUENCE [LARGE SCALE GENOMIC DNA]</scope>
    <source>
        <strain evidence="2">cv. Huhao1</strain>
        <tissue evidence="1">Leaf</tissue>
    </source>
</reference>